<dbReference type="PANTHER" id="PTHR43133">
    <property type="entry name" value="RNA POLYMERASE ECF-TYPE SIGMA FACTO"/>
    <property type="match status" value="1"/>
</dbReference>
<gene>
    <name evidence="7" type="ORF">SAMN06265379_101727</name>
</gene>
<evidence type="ECO:0000259" key="6">
    <source>
        <dbReference type="Pfam" id="PF08281"/>
    </source>
</evidence>
<dbReference type="AlphaFoldDB" id="A0A521B5T3"/>
<accession>A0A521B5T3</accession>
<dbReference type="Gene3D" id="1.10.1740.10">
    <property type="match status" value="1"/>
</dbReference>
<dbReference type="GO" id="GO:0006352">
    <property type="term" value="P:DNA-templated transcription initiation"/>
    <property type="evidence" value="ECO:0007669"/>
    <property type="project" value="InterPro"/>
</dbReference>
<evidence type="ECO:0000313" key="7">
    <source>
        <dbReference type="EMBL" id="SMO42381.1"/>
    </source>
</evidence>
<dbReference type="SUPFAM" id="SSF88659">
    <property type="entry name" value="Sigma3 and sigma4 domains of RNA polymerase sigma factors"/>
    <property type="match status" value="1"/>
</dbReference>
<proteinExistence type="inferred from homology"/>
<evidence type="ECO:0000259" key="5">
    <source>
        <dbReference type="Pfam" id="PF04542"/>
    </source>
</evidence>
<dbReference type="Pfam" id="PF08281">
    <property type="entry name" value="Sigma70_r4_2"/>
    <property type="match status" value="1"/>
</dbReference>
<dbReference type="InterPro" id="IPR039425">
    <property type="entry name" value="RNA_pol_sigma-70-like"/>
</dbReference>
<keyword evidence="3" id="KW-0731">Sigma factor</keyword>
<keyword evidence="8" id="KW-1185">Reference proteome</keyword>
<keyword evidence="4" id="KW-0804">Transcription</keyword>
<dbReference type="InterPro" id="IPR013324">
    <property type="entry name" value="RNA_pol_sigma_r3/r4-like"/>
</dbReference>
<keyword evidence="2" id="KW-0805">Transcription regulation</keyword>
<sequence length="216" mass="25690">MELEFSIILYTIVKALFKSTRKPHMEHIQQAYCRRLMNNDKRVIDEIYKQFHHKIFRFSFSFLKNEEDAYDVVQEVFVKFWEKRSSLNSDSNIEALFFTIAKNTILSIFRKRSSEQKYLNYLKQTVDTNSSGTKEQVDYFFLKEQYDKLVPQLPPKRKAIFLLSREKGLSNKEIAKLKGISEKTVEDHITKALAFLRKDFLLFGVWAGLYVNLFLQ</sequence>
<dbReference type="PANTHER" id="PTHR43133:SF46">
    <property type="entry name" value="RNA POLYMERASE SIGMA-70 FACTOR ECF SUBFAMILY"/>
    <property type="match status" value="1"/>
</dbReference>
<dbReference type="Gene3D" id="1.10.10.10">
    <property type="entry name" value="Winged helix-like DNA-binding domain superfamily/Winged helix DNA-binding domain"/>
    <property type="match status" value="1"/>
</dbReference>
<dbReference type="SUPFAM" id="SSF88946">
    <property type="entry name" value="Sigma2 domain of RNA polymerase sigma factors"/>
    <property type="match status" value="1"/>
</dbReference>
<dbReference type="InterPro" id="IPR036388">
    <property type="entry name" value="WH-like_DNA-bd_sf"/>
</dbReference>
<dbReference type="InterPro" id="IPR014327">
    <property type="entry name" value="RNA_pol_sigma70_bacteroid"/>
</dbReference>
<dbReference type="Proteomes" id="UP000319040">
    <property type="component" value="Unassembled WGS sequence"/>
</dbReference>
<dbReference type="GO" id="GO:0016987">
    <property type="term" value="F:sigma factor activity"/>
    <property type="evidence" value="ECO:0007669"/>
    <property type="project" value="UniProtKB-KW"/>
</dbReference>
<feature type="domain" description="RNA polymerase sigma-70 region 2" evidence="5">
    <location>
        <begin position="47"/>
        <end position="113"/>
    </location>
</feature>
<evidence type="ECO:0000256" key="2">
    <source>
        <dbReference type="ARBA" id="ARBA00023015"/>
    </source>
</evidence>
<dbReference type="GO" id="GO:0003677">
    <property type="term" value="F:DNA binding"/>
    <property type="evidence" value="ECO:0007669"/>
    <property type="project" value="InterPro"/>
</dbReference>
<dbReference type="InterPro" id="IPR013325">
    <property type="entry name" value="RNA_pol_sigma_r2"/>
</dbReference>
<dbReference type="NCBIfam" id="TIGR02985">
    <property type="entry name" value="Sig70_bacteroi1"/>
    <property type="match status" value="1"/>
</dbReference>
<dbReference type="InterPro" id="IPR014284">
    <property type="entry name" value="RNA_pol_sigma-70_dom"/>
</dbReference>
<feature type="domain" description="RNA polymerase sigma factor 70 region 4 type 2" evidence="6">
    <location>
        <begin position="144"/>
        <end position="196"/>
    </location>
</feature>
<evidence type="ECO:0000256" key="4">
    <source>
        <dbReference type="ARBA" id="ARBA00023163"/>
    </source>
</evidence>
<dbReference type="NCBIfam" id="TIGR02937">
    <property type="entry name" value="sigma70-ECF"/>
    <property type="match status" value="1"/>
</dbReference>
<protein>
    <submittedName>
        <fullName evidence="7">RNA polymerase sigma-70 factor, ECF subfamily</fullName>
    </submittedName>
</protein>
<evidence type="ECO:0000256" key="1">
    <source>
        <dbReference type="ARBA" id="ARBA00010641"/>
    </source>
</evidence>
<name>A0A521B5T3_SACCC</name>
<dbReference type="Pfam" id="PF04542">
    <property type="entry name" value="Sigma70_r2"/>
    <property type="match status" value="1"/>
</dbReference>
<evidence type="ECO:0000313" key="8">
    <source>
        <dbReference type="Proteomes" id="UP000319040"/>
    </source>
</evidence>
<organism evidence="7 8">
    <name type="scientific">Saccharicrinis carchari</name>
    <dbReference type="NCBI Taxonomy" id="1168039"/>
    <lineage>
        <taxon>Bacteria</taxon>
        <taxon>Pseudomonadati</taxon>
        <taxon>Bacteroidota</taxon>
        <taxon>Bacteroidia</taxon>
        <taxon>Marinilabiliales</taxon>
        <taxon>Marinilabiliaceae</taxon>
        <taxon>Saccharicrinis</taxon>
    </lineage>
</organism>
<evidence type="ECO:0000256" key="3">
    <source>
        <dbReference type="ARBA" id="ARBA00023082"/>
    </source>
</evidence>
<comment type="similarity">
    <text evidence="1">Belongs to the sigma-70 factor family. ECF subfamily.</text>
</comment>
<reference evidence="7 8" key="1">
    <citation type="submission" date="2017-05" db="EMBL/GenBank/DDBJ databases">
        <authorList>
            <person name="Varghese N."/>
            <person name="Submissions S."/>
        </authorList>
    </citation>
    <scope>NUCLEOTIDE SEQUENCE [LARGE SCALE GENOMIC DNA]</scope>
    <source>
        <strain evidence="7 8">DSM 27040</strain>
    </source>
</reference>
<dbReference type="EMBL" id="FXTB01000001">
    <property type="protein sequence ID" value="SMO42381.1"/>
    <property type="molecule type" value="Genomic_DNA"/>
</dbReference>
<dbReference type="InterPro" id="IPR013249">
    <property type="entry name" value="RNA_pol_sigma70_r4_t2"/>
</dbReference>
<dbReference type="InterPro" id="IPR007627">
    <property type="entry name" value="RNA_pol_sigma70_r2"/>
</dbReference>